<dbReference type="InterPro" id="IPR019080">
    <property type="entry name" value="YqaJ_viral_recombinase"/>
</dbReference>
<accession>A0AAV8WKG2</accession>
<dbReference type="CDD" id="cd22343">
    <property type="entry name" value="PDDEXK_lambda_exonuclease-like"/>
    <property type="match status" value="1"/>
</dbReference>
<keyword evidence="3" id="KW-1185">Reference proteome</keyword>
<organism evidence="2 3">
    <name type="scientific">Rhamnusium bicolor</name>
    <dbReference type="NCBI Taxonomy" id="1586634"/>
    <lineage>
        <taxon>Eukaryota</taxon>
        <taxon>Metazoa</taxon>
        <taxon>Ecdysozoa</taxon>
        <taxon>Arthropoda</taxon>
        <taxon>Hexapoda</taxon>
        <taxon>Insecta</taxon>
        <taxon>Pterygota</taxon>
        <taxon>Neoptera</taxon>
        <taxon>Endopterygota</taxon>
        <taxon>Coleoptera</taxon>
        <taxon>Polyphaga</taxon>
        <taxon>Cucujiformia</taxon>
        <taxon>Chrysomeloidea</taxon>
        <taxon>Cerambycidae</taxon>
        <taxon>Lepturinae</taxon>
        <taxon>Rhagiini</taxon>
        <taxon>Rhamnusium</taxon>
    </lineage>
</organism>
<protein>
    <recommendedName>
        <fullName evidence="1">YqaJ viral recombinase domain-containing protein</fullName>
    </recommendedName>
</protein>
<dbReference type="AlphaFoldDB" id="A0AAV8WKG2"/>
<dbReference type="EMBL" id="JANEYF010005794">
    <property type="protein sequence ID" value="KAJ8926715.1"/>
    <property type="molecule type" value="Genomic_DNA"/>
</dbReference>
<dbReference type="SUPFAM" id="SSF52980">
    <property type="entry name" value="Restriction endonuclease-like"/>
    <property type="match status" value="1"/>
</dbReference>
<evidence type="ECO:0000313" key="2">
    <source>
        <dbReference type="EMBL" id="KAJ8926715.1"/>
    </source>
</evidence>
<feature type="domain" description="YqaJ viral recombinase" evidence="1">
    <location>
        <begin position="9"/>
        <end position="123"/>
    </location>
</feature>
<dbReference type="PANTHER" id="PTHR46609">
    <property type="entry name" value="EXONUCLEASE, PHAGE-TYPE/RECB, C-TERMINAL DOMAIN-CONTAINING PROTEIN"/>
    <property type="match status" value="1"/>
</dbReference>
<dbReference type="Gene3D" id="3.90.320.10">
    <property type="match status" value="1"/>
</dbReference>
<sequence>MDLEHKKSKKYLTFTDNFATSWGKDHAPIAINEFEKINNVKVQECGLFVDPLEPYLGASPDGLIEEDAIIEGKRPKNISSLTPLEGIKNRKIKFAKIENNKMKLNKNHNYYYQVQGQLHVTKRDYYIFIVWTNI</sequence>
<dbReference type="Proteomes" id="UP001162156">
    <property type="component" value="Unassembled WGS sequence"/>
</dbReference>
<evidence type="ECO:0000259" key="1">
    <source>
        <dbReference type="Pfam" id="PF09588"/>
    </source>
</evidence>
<name>A0AAV8WKG2_9CUCU</name>
<dbReference type="GO" id="GO:0006281">
    <property type="term" value="P:DNA repair"/>
    <property type="evidence" value="ECO:0007669"/>
    <property type="project" value="UniProtKB-ARBA"/>
</dbReference>
<dbReference type="InterPro" id="IPR011335">
    <property type="entry name" value="Restrct_endonuc-II-like"/>
</dbReference>
<comment type="caution">
    <text evidence="2">The sequence shown here is derived from an EMBL/GenBank/DDBJ whole genome shotgun (WGS) entry which is preliminary data.</text>
</comment>
<dbReference type="Pfam" id="PF09588">
    <property type="entry name" value="YqaJ"/>
    <property type="match status" value="1"/>
</dbReference>
<dbReference type="PANTHER" id="PTHR46609:SF8">
    <property type="entry name" value="YQAJ VIRAL RECOMBINASE DOMAIN-CONTAINING PROTEIN"/>
    <property type="match status" value="1"/>
</dbReference>
<evidence type="ECO:0000313" key="3">
    <source>
        <dbReference type="Proteomes" id="UP001162156"/>
    </source>
</evidence>
<gene>
    <name evidence="2" type="ORF">NQ314_020890</name>
</gene>
<dbReference type="InterPro" id="IPR051703">
    <property type="entry name" value="NF-kappa-B_Signaling_Reg"/>
</dbReference>
<proteinExistence type="predicted"/>
<reference evidence="2" key="1">
    <citation type="journal article" date="2023" name="Insect Mol. Biol.">
        <title>Genome sequencing provides insights into the evolution of gene families encoding plant cell wall-degrading enzymes in longhorned beetles.</title>
        <authorList>
            <person name="Shin N.R."/>
            <person name="Okamura Y."/>
            <person name="Kirsch R."/>
            <person name="Pauchet Y."/>
        </authorList>
    </citation>
    <scope>NUCLEOTIDE SEQUENCE</scope>
    <source>
        <strain evidence="2">RBIC_L_NR</strain>
    </source>
</reference>
<dbReference type="InterPro" id="IPR011604">
    <property type="entry name" value="PDDEXK-like_dom_sf"/>
</dbReference>